<reference evidence="2" key="1">
    <citation type="journal article" date="2019" name="Int. J. Syst. Evol. Microbiol.">
        <title>The Global Catalogue of Microorganisms (GCM) 10K type strain sequencing project: providing services to taxonomists for standard genome sequencing and annotation.</title>
        <authorList>
            <consortium name="The Broad Institute Genomics Platform"/>
            <consortium name="The Broad Institute Genome Sequencing Center for Infectious Disease"/>
            <person name="Wu L."/>
            <person name="Ma J."/>
        </authorList>
    </citation>
    <scope>NUCLEOTIDE SEQUENCE [LARGE SCALE GENOMIC DNA]</scope>
    <source>
        <strain evidence="2">CGMCC 1.12942</strain>
    </source>
</reference>
<dbReference type="EMBL" id="JBHTBW010000043">
    <property type="protein sequence ID" value="MFC7441974.1"/>
    <property type="molecule type" value="Genomic_DNA"/>
</dbReference>
<name>A0ABW2RLX3_9BACL</name>
<dbReference type="Gene3D" id="1.10.287.950">
    <property type="entry name" value="Methyl-accepting chemotaxis protein"/>
    <property type="match status" value="1"/>
</dbReference>
<evidence type="ECO:0000313" key="2">
    <source>
        <dbReference type="Proteomes" id="UP001596500"/>
    </source>
</evidence>
<protein>
    <submittedName>
        <fullName evidence="1">Uncharacterized protein</fullName>
    </submittedName>
</protein>
<dbReference type="Proteomes" id="UP001596500">
    <property type="component" value="Unassembled WGS sequence"/>
</dbReference>
<organism evidence="1 2">
    <name type="scientific">Laceyella putida</name>
    <dbReference type="NCBI Taxonomy" id="110101"/>
    <lineage>
        <taxon>Bacteria</taxon>
        <taxon>Bacillati</taxon>
        <taxon>Bacillota</taxon>
        <taxon>Bacilli</taxon>
        <taxon>Bacillales</taxon>
        <taxon>Thermoactinomycetaceae</taxon>
        <taxon>Laceyella</taxon>
    </lineage>
</organism>
<accession>A0ABW2RLX3</accession>
<comment type="caution">
    <text evidence="1">The sequence shown here is derived from an EMBL/GenBank/DDBJ whole genome shotgun (WGS) entry which is preliminary data.</text>
</comment>
<keyword evidence="2" id="KW-1185">Reference proteome</keyword>
<sequence length="97" mass="10903">MSDAKLDQILAIVQQIAKKQDEMQAEIRELQTTVANGFAGTQQLIAGVQTIASSVDEHQAHVDLFKDQMKLQEGTTLQLRKKLSELDRRVKALEEKN</sequence>
<evidence type="ECO:0000313" key="1">
    <source>
        <dbReference type="EMBL" id="MFC7441974.1"/>
    </source>
</evidence>
<dbReference type="RefSeq" id="WP_379865546.1">
    <property type="nucleotide sequence ID" value="NZ_JBHTBW010000043.1"/>
</dbReference>
<gene>
    <name evidence="1" type="ORF">ACFQNG_12815</name>
</gene>
<proteinExistence type="predicted"/>